<comment type="function">
    <text evidence="7">Plays a role in the regulation of phosphate uptake.</text>
</comment>
<dbReference type="EMBL" id="FORR01000002">
    <property type="protein sequence ID" value="SFI82016.1"/>
    <property type="molecule type" value="Genomic_DNA"/>
</dbReference>
<evidence type="ECO:0000256" key="1">
    <source>
        <dbReference type="ARBA" id="ARBA00004496"/>
    </source>
</evidence>
<comment type="subunit">
    <text evidence="3 7">Homodimer.</text>
</comment>
<dbReference type="RefSeq" id="WP_093227889.1">
    <property type="nucleotide sequence ID" value="NZ_FORR01000002.1"/>
</dbReference>
<dbReference type="PANTHER" id="PTHR42930:SF3">
    <property type="entry name" value="PHOSPHATE-SPECIFIC TRANSPORT SYSTEM ACCESSORY PROTEIN PHOU"/>
    <property type="match status" value="1"/>
</dbReference>
<dbReference type="PIRSF" id="PIRSF003107">
    <property type="entry name" value="PhoU"/>
    <property type="match status" value="1"/>
</dbReference>
<dbReference type="FunFam" id="1.20.58.220:FF:000004">
    <property type="entry name" value="Phosphate-specific transport system accessory protein PhoU"/>
    <property type="match status" value="1"/>
</dbReference>
<evidence type="ECO:0000313" key="9">
    <source>
        <dbReference type="EMBL" id="SFI82016.1"/>
    </source>
</evidence>
<evidence type="ECO:0000259" key="8">
    <source>
        <dbReference type="Pfam" id="PF01895"/>
    </source>
</evidence>
<comment type="similarity">
    <text evidence="2 7">Belongs to the PhoU family.</text>
</comment>
<dbReference type="OrthoDB" id="9814256at2"/>
<evidence type="ECO:0000313" key="10">
    <source>
        <dbReference type="Proteomes" id="UP000199545"/>
    </source>
</evidence>
<dbReference type="InterPro" id="IPR028366">
    <property type="entry name" value="PhoU"/>
</dbReference>
<dbReference type="InterPro" id="IPR026022">
    <property type="entry name" value="PhoU_dom"/>
</dbReference>
<dbReference type="Gene3D" id="1.20.58.220">
    <property type="entry name" value="Phosphate transport system protein phou homolog 2, domain 2"/>
    <property type="match status" value="1"/>
</dbReference>
<keyword evidence="6 7" id="KW-0592">Phosphate transport</keyword>
<proteinExistence type="inferred from homology"/>
<dbReference type="GO" id="GO:0030643">
    <property type="term" value="P:intracellular phosphate ion homeostasis"/>
    <property type="evidence" value="ECO:0007669"/>
    <property type="project" value="InterPro"/>
</dbReference>
<reference evidence="9 10" key="1">
    <citation type="submission" date="2016-10" db="EMBL/GenBank/DDBJ databases">
        <authorList>
            <person name="de Groot N.N."/>
        </authorList>
    </citation>
    <scope>NUCLEOTIDE SEQUENCE [LARGE SCALE GENOMIC DNA]</scope>
    <source>
        <strain evidence="9 10">DSM 44778</strain>
    </source>
</reference>
<dbReference type="Proteomes" id="UP000199545">
    <property type="component" value="Unassembled WGS sequence"/>
</dbReference>
<keyword evidence="5 7" id="KW-0963">Cytoplasm</keyword>
<protein>
    <recommendedName>
        <fullName evidence="7">Phosphate-specific transport system accessory protein PhoU</fullName>
    </recommendedName>
</protein>
<name>A0A1I3LBZ1_9BACL</name>
<evidence type="ECO:0000256" key="4">
    <source>
        <dbReference type="ARBA" id="ARBA00022448"/>
    </source>
</evidence>
<evidence type="ECO:0000256" key="6">
    <source>
        <dbReference type="ARBA" id="ARBA00022592"/>
    </source>
</evidence>
<dbReference type="Pfam" id="PF01895">
    <property type="entry name" value="PhoU"/>
    <property type="match status" value="2"/>
</dbReference>
<dbReference type="NCBIfam" id="TIGR02135">
    <property type="entry name" value="phoU_full"/>
    <property type="match status" value="1"/>
</dbReference>
<feature type="domain" description="PhoU" evidence="8">
    <location>
        <begin position="17"/>
        <end position="103"/>
    </location>
</feature>
<dbReference type="InterPro" id="IPR038078">
    <property type="entry name" value="PhoU-like_sf"/>
</dbReference>
<dbReference type="GO" id="GO:0005737">
    <property type="term" value="C:cytoplasm"/>
    <property type="evidence" value="ECO:0007669"/>
    <property type="project" value="UniProtKB-SubCell"/>
</dbReference>
<evidence type="ECO:0000256" key="5">
    <source>
        <dbReference type="ARBA" id="ARBA00022490"/>
    </source>
</evidence>
<dbReference type="PANTHER" id="PTHR42930">
    <property type="entry name" value="PHOSPHATE-SPECIFIC TRANSPORT SYSTEM ACCESSORY PROTEIN PHOU"/>
    <property type="match status" value="1"/>
</dbReference>
<dbReference type="GO" id="GO:0006817">
    <property type="term" value="P:phosphate ion transport"/>
    <property type="evidence" value="ECO:0007669"/>
    <property type="project" value="UniProtKB-KW"/>
</dbReference>
<evidence type="ECO:0000256" key="2">
    <source>
        <dbReference type="ARBA" id="ARBA00008107"/>
    </source>
</evidence>
<gene>
    <name evidence="9" type="ORF">SAMN05421852_102121</name>
</gene>
<keyword evidence="10" id="KW-1185">Reference proteome</keyword>
<dbReference type="STRING" id="46223.SAMN05421852_102121"/>
<accession>A0A1I3LBZ1</accession>
<feature type="domain" description="PhoU" evidence="8">
    <location>
        <begin position="121"/>
        <end position="205"/>
    </location>
</feature>
<organism evidence="9 10">
    <name type="scientific">Thermoflavimicrobium dichotomicum</name>
    <dbReference type="NCBI Taxonomy" id="46223"/>
    <lineage>
        <taxon>Bacteria</taxon>
        <taxon>Bacillati</taxon>
        <taxon>Bacillota</taxon>
        <taxon>Bacilli</taxon>
        <taxon>Bacillales</taxon>
        <taxon>Thermoactinomycetaceae</taxon>
        <taxon>Thermoflavimicrobium</taxon>
    </lineage>
</organism>
<dbReference type="SUPFAM" id="SSF109755">
    <property type="entry name" value="PhoU-like"/>
    <property type="match status" value="1"/>
</dbReference>
<evidence type="ECO:0000256" key="7">
    <source>
        <dbReference type="PIRNR" id="PIRNR003107"/>
    </source>
</evidence>
<evidence type="ECO:0000256" key="3">
    <source>
        <dbReference type="ARBA" id="ARBA00011738"/>
    </source>
</evidence>
<comment type="subcellular location">
    <subcellularLocation>
        <location evidence="1 7">Cytoplasm</location>
    </subcellularLocation>
</comment>
<keyword evidence="4 7" id="KW-0813">Transport</keyword>
<dbReference type="AlphaFoldDB" id="A0A1I3LBZ1"/>
<dbReference type="GO" id="GO:0045936">
    <property type="term" value="P:negative regulation of phosphate metabolic process"/>
    <property type="evidence" value="ECO:0007669"/>
    <property type="project" value="InterPro"/>
</dbReference>
<sequence length="217" mass="24903">MSRVFEESLAKLKQKLLLMGEKVEVAINKSVRSLMNQETFLAQEVIEKDTEIDLLEEEIDEYVAKLIATQQPVAKNMRKLVAALKIVNDLERMGDLAVDIAEVTIQMREQKLTMFKEAHGIPEMAKKVQNMVHDGINSFITGNIQLAKKIAKQDDEVDQMNYHMIKETTKAIHNQEYPESYFLLCFVAHYLERIGDHVTNIAESVIYIETGKYVDLN</sequence>